<dbReference type="Pfam" id="PF13413">
    <property type="entry name" value="HTH_25"/>
    <property type="match status" value="1"/>
</dbReference>
<accession>A0ABT0AZX0</accession>
<keyword evidence="2" id="KW-0472">Membrane</keyword>
<name>A0ABT0AZX0_9SPHN</name>
<dbReference type="InterPro" id="IPR025194">
    <property type="entry name" value="RodZ-like_C"/>
</dbReference>
<dbReference type="EMBL" id="JALHLE010000007">
    <property type="protein sequence ID" value="MCJ2178200.1"/>
    <property type="molecule type" value="Genomic_DNA"/>
</dbReference>
<dbReference type="Proteomes" id="UP001162880">
    <property type="component" value="Unassembled WGS sequence"/>
</dbReference>
<proteinExistence type="predicted"/>
<keyword evidence="2" id="KW-0812">Transmembrane</keyword>
<keyword evidence="5" id="KW-1185">Reference proteome</keyword>
<feature type="compositionally biased region" description="Low complexity" evidence="1">
    <location>
        <begin position="267"/>
        <end position="322"/>
    </location>
</feature>
<comment type="caution">
    <text evidence="4">The sequence shown here is derived from an EMBL/GenBank/DDBJ whole genome shotgun (WGS) entry which is preliminary data.</text>
</comment>
<reference evidence="4" key="1">
    <citation type="submission" date="2022-03" db="EMBL/GenBank/DDBJ databases">
        <title>Identification of a novel bacterium isolated from mangrove sediments.</title>
        <authorList>
            <person name="Pan X."/>
        </authorList>
    </citation>
    <scope>NUCLEOTIDE SEQUENCE</scope>
    <source>
        <strain evidence="4">B2580</strain>
    </source>
</reference>
<feature type="compositionally biased region" description="Polar residues" evidence="1">
    <location>
        <begin position="376"/>
        <end position="388"/>
    </location>
</feature>
<evidence type="ECO:0000259" key="3">
    <source>
        <dbReference type="SMART" id="SM00530"/>
    </source>
</evidence>
<dbReference type="CDD" id="cd00093">
    <property type="entry name" value="HTH_XRE"/>
    <property type="match status" value="1"/>
</dbReference>
<dbReference type="InterPro" id="IPR010982">
    <property type="entry name" value="Lambda_DNA-bd_dom_sf"/>
</dbReference>
<evidence type="ECO:0000256" key="1">
    <source>
        <dbReference type="SAM" id="MobiDB-lite"/>
    </source>
</evidence>
<keyword evidence="2" id="KW-1133">Transmembrane helix</keyword>
<dbReference type="InterPro" id="IPR001387">
    <property type="entry name" value="Cro/C1-type_HTH"/>
</dbReference>
<dbReference type="PANTHER" id="PTHR34475">
    <property type="match status" value="1"/>
</dbReference>
<dbReference type="PANTHER" id="PTHR34475:SF1">
    <property type="entry name" value="CYTOSKELETON PROTEIN RODZ"/>
    <property type="match status" value="1"/>
</dbReference>
<dbReference type="InterPro" id="IPR050400">
    <property type="entry name" value="Bact_Cytoskel_RodZ"/>
</dbReference>
<feature type="region of interest" description="Disordered" evidence="1">
    <location>
        <begin position="267"/>
        <end position="388"/>
    </location>
</feature>
<protein>
    <submittedName>
        <fullName evidence="4">DUF4115 domain-containing protein</fullName>
    </submittedName>
</protein>
<feature type="compositionally biased region" description="Low complexity" evidence="1">
    <location>
        <begin position="330"/>
        <end position="352"/>
    </location>
</feature>
<dbReference type="Gene3D" id="1.10.260.40">
    <property type="entry name" value="lambda repressor-like DNA-binding domains"/>
    <property type="match status" value="1"/>
</dbReference>
<feature type="transmembrane region" description="Helical" evidence="2">
    <location>
        <begin position="117"/>
        <end position="139"/>
    </location>
</feature>
<organism evidence="4 5">
    <name type="scientific">Novosphingobium album</name>
    <name type="common">ex Hu et al. 2023</name>
    <dbReference type="NCBI Taxonomy" id="2930093"/>
    <lineage>
        <taxon>Bacteria</taxon>
        <taxon>Pseudomonadati</taxon>
        <taxon>Pseudomonadota</taxon>
        <taxon>Alphaproteobacteria</taxon>
        <taxon>Sphingomonadales</taxon>
        <taxon>Sphingomonadaceae</taxon>
        <taxon>Novosphingobium</taxon>
    </lineage>
</organism>
<evidence type="ECO:0000313" key="4">
    <source>
        <dbReference type="EMBL" id="MCJ2178200.1"/>
    </source>
</evidence>
<evidence type="ECO:0000313" key="5">
    <source>
        <dbReference type="Proteomes" id="UP001162880"/>
    </source>
</evidence>
<sequence>MDSQNTDSPGQAGLPLTAGGRLRSAREAAGLTRADISSQTKIAERHLHAIEEDRFGDMAARTYAVGFARAYARALGLDETEIAAAVHAQIDAQEVDHPDAVSGFEPGDPARVPPLRLAWLAAGGAVVVIVLLLVFWSSFLSPEGKLPDLLPQQTVAPVASASASASTPAPAPAPAASDGPVVLTATADGIWVKVTDDSGKPLLEKTLAKGESWTVPADAHAPQLRTGRPDALQLAVGGKAIPPLATRPQTVSGVSLAGPVLLARTATAPAPGPAASASSSPQPARRPVVSRPAASAPQQAPSPQVPLSRVPSPSPSASSATPVTPPSASPRPAASPSLRPSAKPLPSPSATATQKPATALPTAPEPRANAVPAPQPSRTTEPLSTVSE</sequence>
<evidence type="ECO:0000256" key="2">
    <source>
        <dbReference type="SAM" id="Phobius"/>
    </source>
</evidence>
<gene>
    <name evidence="4" type="ORF">MTR64_06475</name>
</gene>
<dbReference type="Pfam" id="PF13464">
    <property type="entry name" value="RodZ_C"/>
    <property type="match status" value="1"/>
</dbReference>
<feature type="domain" description="HTH cro/C1-type" evidence="3">
    <location>
        <begin position="21"/>
        <end position="82"/>
    </location>
</feature>
<dbReference type="SMART" id="SM00530">
    <property type="entry name" value="HTH_XRE"/>
    <property type="match status" value="1"/>
</dbReference>